<dbReference type="AlphaFoldDB" id="A0A8J2W238"/>
<evidence type="ECO:0000256" key="1">
    <source>
        <dbReference type="ARBA" id="ARBA00010918"/>
    </source>
</evidence>
<dbReference type="EMBL" id="CAKASE010000050">
    <property type="protein sequence ID" value="CAG9564385.1"/>
    <property type="molecule type" value="Genomic_DNA"/>
</dbReference>
<evidence type="ECO:0000313" key="4">
    <source>
        <dbReference type="Proteomes" id="UP000789524"/>
    </source>
</evidence>
<dbReference type="Pfam" id="PF22248">
    <property type="entry name" value="ERMP1_C"/>
    <property type="match status" value="1"/>
</dbReference>
<name>A0A8J2W238_9NEOP</name>
<evidence type="ECO:0000313" key="3">
    <source>
        <dbReference type="EMBL" id="CAG9564385.1"/>
    </source>
</evidence>
<sequence>MCTVPQWTACRAARVTSPEECSRWAYCGAPYFLPVWSRVSRGYSMPAPEPPLPRLRVDARLLAADGAPARRTLQLDLAGTQHAVLVLAPAEGVAVTSCSELAGPPREGPAWGARRTYFVTLHHARDPHAWRLECVLEGSGGAAGGWVQVSAAGHAMFGPRRLADSHARLLQAAPPHVAVTGWGVDLHILDL</sequence>
<protein>
    <submittedName>
        <fullName evidence="3">(African queen) hypothetical protein</fullName>
    </submittedName>
</protein>
<dbReference type="InterPro" id="IPR053973">
    <property type="entry name" value="ERMP1-like_C"/>
</dbReference>
<proteinExistence type="inferred from homology"/>
<accession>A0A8J2W238</accession>
<keyword evidence="4" id="KW-1185">Reference proteome</keyword>
<organism evidence="3 4">
    <name type="scientific">Danaus chrysippus</name>
    <name type="common">African queen</name>
    <dbReference type="NCBI Taxonomy" id="151541"/>
    <lineage>
        <taxon>Eukaryota</taxon>
        <taxon>Metazoa</taxon>
        <taxon>Ecdysozoa</taxon>
        <taxon>Arthropoda</taxon>
        <taxon>Hexapoda</taxon>
        <taxon>Insecta</taxon>
        <taxon>Pterygota</taxon>
        <taxon>Neoptera</taxon>
        <taxon>Endopterygota</taxon>
        <taxon>Lepidoptera</taxon>
        <taxon>Glossata</taxon>
        <taxon>Ditrysia</taxon>
        <taxon>Papilionoidea</taxon>
        <taxon>Nymphalidae</taxon>
        <taxon>Danainae</taxon>
        <taxon>Danaini</taxon>
        <taxon>Danaina</taxon>
        <taxon>Danaus</taxon>
        <taxon>Anosia</taxon>
    </lineage>
</organism>
<comment type="similarity">
    <text evidence="1">Belongs to the peptidase M28 family.</text>
</comment>
<dbReference type="Proteomes" id="UP000789524">
    <property type="component" value="Unassembled WGS sequence"/>
</dbReference>
<reference evidence="3" key="1">
    <citation type="submission" date="2021-09" db="EMBL/GenBank/DDBJ databases">
        <authorList>
            <person name="Martin H S."/>
        </authorList>
    </citation>
    <scope>NUCLEOTIDE SEQUENCE</scope>
</reference>
<evidence type="ECO:0000259" key="2">
    <source>
        <dbReference type="Pfam" id="PF22248"/>
    </source>
</evidence>
<comment type="caution">
    <text evidence="3">The sequence shown here is derived from an EMBL/GenBank/DDBJ whole genome shotgun (WGS) entry which is preliminary data.</text>
</comment>
<dbReference type="OrthoDB" id="76293at2759"/>
<feature type="domain" description="Endoplasmic reticulum metallopeptidase 1-like C-terminal" evidence="2">
    <location>
        <begin position="16"/>
        <end position="184"/>
    </location>
</feature>
<gene>
    <name evidence="3" type="ORF">DCHRY22_LOCUS5388</name>
</gene>